<keyword evidence="1" id="KW-1133">Transmembrane helix</keyword>
<name>A0AA41XAK8_9BACI</name>
<keyword evidence="3" id="KW-1185">Reference proteome</keyword>
<gene>
    <name evidence="2" type="ORF">NK662_12235</name>
</gene>
<evidence type="ECO:0000256" key="1">
    <source>
        <dbReference type="SAM" id="Phobius"/>
    </source>
</evidence>
<dbReference type="Proteomes" id="UP001156102">
    <property type="component" value="Unassembled WGS sequence"/>
</dbReference>
<organism evidence="2 3">
    <name type="scientific">Ectobacillus ponti</name>
    <dbReference type="NCBI Taxonomy" id="2961894"/>
    <lineage>
        <taxon>Bacteria</taxon>
        <taxon>Bacillati</taxon>
        <taxon>Bacillota</taxon>
        <taxon>Bacilli</taxon>
        <taxon>Bacillales</taxon>
        <taxon>Bacillaceae</taxon>
        <taxon>Ectobacillus</taxon>
    </lineage>
</organism>
<evidence type="ECO:0000313" key="2">
    <source>
        <dbReference type="EMBL" id="MCP8969308.1"/>
    </source>
</evidence>
<dbReference type="EMBL" id="JANCLT010000005">
    <property type="protein sequence ID" value="MCP8969308.1"/>
    <property type="molecule type" value="Genomic_DNA"/>
</dbReference>
<dbReference type="InterPro" id="IPR019723">
    <property type="entry name" value="Uncharacterised_YfmQ"/>
</dbReference>
<accession>A0AA41XAK8</accession>
<reference evidence="2" key="1">
    <citation type="submission" date="2022-07" db="EMBL/GenBank/DDBJ databases">
        <authorList>
            <person name="Li W.-J."/>
            <person name="Deng Q.-Q."/>
        </authorList>
    </citation>
    <scope>NUCLEOTIDE SEQUENCE</scope>
    <source>
        <strain evidence="2">SYSU M60031</strain>
    </source>
</reference>
<comment type="caution">
    <text evidence="2">The sequence shown here is derived from an EMBL/GenBank/DDBJ whole genome shotgun (WGS) entry which is preliminary data.</text>
</comment>
<keyword evidence="1" id="KW-0812">Transmembrane</keyword>
<keyword evidence="1" id="KW-0472">Membrane</keyword>
<dbReference type="Pfam" id="PF10787">
    <property type="entry name" value="YfmQ"/>
    <property type="match status" value="1"/>
</dbReference>
<feature type="transmembrane region" description="Helical" evidence="1">
    <location>
        <begin position="6"/>
        <end position="30"/>
    </location>
</feature>
<proteinExistence type="predicted"/>
<protein>
    <submittedName>
        <fullName evidence="2">YfmQ family protein</fullName>
    </submittedName>
</protein>
<evidence type="ECO:0000313" key="3">
    <source>
        <dbReference type="Proteomes" id="UP001156102"/>
    </source>
</evidence>
<dbReference type="AlphaFoldDB" id="A0AA41XAK8"/>
<dbReference type="RefSeq" id="WP_254759217.1">
    <property type="nucleotide sequence ID" value="NZ_JANCLT010000005.1"/>
</dbReference>
<sequence length="147" mass="16947">MTWTVLVPMILFGIFKIVVSSLPSGAVDWIQKKVETHQKLDANLVEIQVNGESLGHEEKMRVIEAFNEAAFLEQYAVFPGYEQAYLDPERGGTPFVLHVQRGRKRIRMFLYCYTDRVDVVKQHKKKITAYKLRSNYLQQRRAAAAAT</sequence>